<dbReference type="PANTHER" id="PTHR34996">
    <property type="entry name" value="OS06G0327400 PROTEIN"/>
    <property type="match status" value="1"/>
</dbReference>
<reference evidence="2" key="2">
    <citation type="submission" date="2021-01" db="EMBL/GenBank/DDBJ databases">
        <authorList>
            <person name="Lovell J.T."/>
            <person name="Bentley N."/>
            <person name="Bhattarai G."/>
            <person name="Jenkins J.W."/>
            <person name="Sreedasyam A."/>
            <person name="Alarcon Y."/>
            <person name="Bock C."/>
            <person name="Boston L."/>
            <person name="Carlson J."/>
            <person name="Cervantes K."/>
            <person name="Clermont K."/>
            <person name="Krom N."/>
            <person name="Kubenka K."/>
            <person name="Mamidi S."/>
            <person name="Mattison C."/>
            <person name="Monteros M."/>
            <person name="Pisani C."/>
            <person name="Plott C."/>
            <person name="Rajasekar S."/>
            <person name="Rhein H.S."/>
            <person name="Rohla C."/>
            <person name="Song M."/>
            <person name="Hilaire R.S."/>
            <person name="Shu S."/>
            <person name="Wells L."/>
            <person name="Wang X."/>
            <person name="Webber J."/>
            <person name="Heerema R.J."/>
            <person name="Klein P."/>
            <person name="Conner P."/>
            <person name="Grauke L."/>
            <person name="Grimwood J."/>
            <person name="Schmutz J."/>
            <person name="Randall J.J."/>
        </authorList>
    </citation>
    <scope>NUCLEOTIDE SEQUENCE</scope>
    <source>
        <tissue evidence="2">Leaf</tissue>
    </source>
</reference>
<evidence type="ECO:0000313" key="2">
    <source>
        <dbReference type="EMBL" id="KAG6704500.1"/>
    </source>
</evidence>
<dbReference type="Proteomes" id="UP000811609">
    <property type="component" value="Chromosome 7"/>
</dbReference>
<evidence type="ECO:0000313" key="3">
    <source>
        <dbReference type="Proteomes" id="UP000811609"/>
    </source>
</evidence>
<dbReference type="Proteomes" id="UP000811246">
    <property type="component" value="Chromosome 7"/>
</dbReference>
<comment type="caution">
    <text evidence="1">The sequence shown here is derived from an EMBL/GenBank/DDBJ whole genome shotgun (WGS) entry which is preliminary data.</text>
</comment>
<gene>
    <name evidence="1" type="ORF">CIPAW_07G132500</name>
    <name evidence="2" type="ORF">I3842_07G135500</name>
</gene>
<dbReference type="AlphaFoldDB" id="A0A8T1Q573"/>
<sequence length="129" mass="15138">MGHMSYDRIFCDRRRRLSRGFRLQRRRFSVLRVRFISYFIRFFCKWKFPYLKALKILPKKGTVAKRRIITSNIIKNPNSQQRTVTTCSSRSYNQINSFHSEAISDCLEFIKMSAISADGNSVANSLDGN</sequence>
<dbReference type="EMBL" id="CM031831">
    <property type="protein sequence ID" value="KAG6704500.1"/>
    <property type="molecule type" value="Genomic_DNA"/>
</dbReference>
<reference evidence="1" key="1">
    <citation type="submission" date="2020-12" db="EMBL/GenBank/DDBJ databases">
        <title>WGS assembly of Carya illinoinensis cv. Pawnee.</title>
        <authorList>
            <person name="Platts A."/>
            <person name="Shu S."/>
            <person name="Wright S."/>
            <person name="Barry K."/>
            <person name="Edger P."/>
            <person name="Pires J.C."/>
            <person name="Schmutz J."/>
        </authorList>
    </citation>
    <scope>NUCLEOTIDE SEQUENCE</scope>
    <source>
        <tissue evidence="1">Leaf</tissue>
    </source>
</reference>
<keyword evidence="3" id="KW-1185">Reference proteome</keyword>
<organism evidence="1 3">
    <name type="scientific">Carya illinoinensis</name>
    <name type="common">Pecan</name>
    <dbReference type="NCBI Taxonomy" id="32201"/>
    <lineage>
        <taxon>Eukaryota</taxon>
        <taxon>Viridiplantae</taxon>
        <taxon>Streptophyta</taxon>
        <taxon>Embryophyta</taxon>
        <taxon>Tracheophyta</taxon>
        <taxon>Spermatophyta</taxon>
        <taxon>Magnoliopsida</taxon>
        <taxon>eudicotyledons</taxon>
        <taxon>Gunneridae</taxon>
        <taxon>Pentapetalae</taxon>
        <taxon>rosids</taxon>
        <taxon>fabids</taxon>
        <taxon>Fagales</taxon>
        <taxon>Juglandaceae</taxon>
        <taxon>Carya</taxon>
    </lineage>
</organism>
<dbReference type="PANTHER" id="PTHR34996:SF3">
    <property type="entry name" value="OS06G0327400 PROTEIN"/>
    <property type="match status" value="1"/>
</dbReference>
<proteinExistence type="predicted"/>
<name>A0A8T1Q573_CARIL</name>
<dbReference type="EMBL" id="CM031815">
    <property type="protein sequence ID" value="KAG6648220.1"/>
    <property type="molecule type" value="Genomic_DNA"/>
</dbReference>
<evidence type="ECO:0000313" key="1">
    <source>
        <dbReference type="EMBL" id="KAG6648220.1"/>
    </source>
</evidence>
<accession>A0A8T1Q573</accession>
<protein>
    <submittedName>
        <fullName evidence="1">Uncharacterized protein</fullName>
    </submittedName>
</protein>